<dbReference type="RefSeq" id="WP_183933739.1">
    <property type="nucleotide sequence ID" value="NZ_JACICF010000001.1"/>
</dbReference>
<keyword evidence="14" id="KW-0408">Iron</keyword>
<evidence type="ECO:0000256" key="2">
    <source>
        <dbReference type="ARBA" id="ARBA00004050"/>
    </source>
</evidence>
<dbReference type="NCBIfam" id="TIGR02968">
    <property type="entry name" value="succ_dehyd_anc"/>
    <property type="match status" value="1"/>
</dbReference>
<keyword evidence="10 16" id="KW-0812">Transmembrane</keyword>
<dbReference type="GO" id="GO:0046872">
    <property type="term" value="F:metal ion binding"/>
    <property type="evidence" value="ECO:0007669"/>
    <property type="project" value="UniProtKB-KW"/>
</dbReference>
<keyword evidence="8" id="KW-0816">Tricarboxylic acid cycle</keyword>
<dbReference type="EMBL" id="JACICF010000001">
    <property type="protein sequence ID" value="MBB3764483.1"/>
    <property type="molecule type" value="Genomic_DNA"/>
</dbReference>
<evidence type="ECO:0000256" key="7">
    <source>
        <dbReference type="ARBA" id="ARBA00022448"/>
    </source>
</evidence>
<evidence type="ECO:0000256" key="9">
    <source>
        <dbReference type="ARBA" id="ARBA00022617"/>
    </source>
</evidence>
<dbReference type="UniPathway" id="UPA00223"/>
<keyword evidence="12" id="KW-0249">Electron transport</keyword>
<reference evidence="17 18" key="1">
    <citation type="submission" date="2020-08" db="EMBL/GenBank/DDBJ databases">
        <title>Genomic Encyclopedia of Type Strains, Phase IV (KMG-IV): sequencing the most valuable type-strain genomes for metagenomic binning, comparative biology and taxonomic classification.</title>
        <authorList>
            <person name="Goeker M."/>
        </authorList>
    </citation>
    <scope>NUCLEOTIDE SEQUENCE [LARGE SCALE GENOMIC DNA]</scope>
    <source>
        <strain evidence="17 18">DSM 24194</strain>
    </source>
</reference>
<comment type="caution">
    <text evidence="17">The sequence shown here is derived from an EMBL/GenBank/DDBJ whole genome shotgun (WGS) entry which is preliminary data.</text>
</comment>
<evidence type="ECO:0000256" key="3">
    <source>
        <dbReference type="ARBA" id="ARBA00004141"/>
    </source>
</evidence>
<proteinExistence type="predicted"/>
<accession>A0A839Z3T9</accession>
<comment type="subcellular location">
    <subcellularLocation>
        <location evidence="3">Membrane</location>
        <topology evidence="3">Multi-pass membrane protein</topology>
    </subcellularLocation>
</comment>
<evidence type="ECO:0000313" key="17">
    <source>
        <dbReference type="EMBL" id="MBB3764483.1"/>
    </source>
</evidence>
<feature type="transmembrane region" description="Helical" evidence="16">
    <location>
        <begin position="104"/>
        <end position="127"/>
    </location>
</feature>
<evidence type="ECO:0000256" key="12">
    <source>
        <dbReference type="ARBA" id="ARBA00022982"/>
    </source>
</evidence>
<comment type="cofactor">
    <cofactor evidence="1">
        <name>heme</name>
        <dbReference type="ChEBI" id="CHEBI:30413"/>
    </cofactor>
</comment>
<keyword evidence="11" id="KW-0479">Metal-binding</keyword>
<feature type="transmembrane region" description="Helical" evidence="16">
    <location>
        <begin position="31"/>
        <end position="50"/>
    </location>
</feature>
<evidence type="ECO:0000313" key="18">
    <source>
        <dbReference type="Proteomes" id="UP000578569"/>
    </source>
</evidence>
<organism evidence="17 18">
    <name type="scientific">Sphingomicrobium lutaoense</name>
    <dbReference type="NCBI Taxonomy" id="515949"/>
    <lineage>
        <taxon>Bacteria</taxon>
        <taxon>Pseudomonadati</taxon>
        <taxon>Pseudomonadota</taxon>
        <taxon>Alphaproteobacteria</taxon>
        <taxon>Sphingomonadales</taxon>
        <taxon>Sphingomonadaceae</taxon>
        <taxon>Sphingomicrobium</taxon>
    </lineage>
</organism>
<feature type="transmembrane region" description="Helical" evidence="16">
    <location>
        <begin position="62"/>
        <end position="84"/>
    </location>
</feature>
<keyword evidence="18" id="KW-1185">Reference proteome</keyword>
<keyword evidence="13 16" id="KW-1133">Transmembrane helix</keyword>
<evidence type="ECO:0000256" key="10">
    <source>
        <dbReference type="ARBA" id="ARBA00022692"/>
    </source>
</evidence>
<comment type="subunit">
    <text evidence="5">Part of an enzyme complex containing four subunits: a flavoprotein, an iron-sulfur protein, plus two membrane-anchoring proteins, SdhC and SdhD.</text>
</comment>
<dbReference type="Gene3D" id="1.20.1300.10">
    <property type="entry name" value="Fumarate reductase/succinate dehydrogenase, transmembrane subunit"/>
    <property type="match status" value="1"/>
</dbReference>
<sequence length="129" mass="13600">MSRGKSATPLAKVRGLGASGHGGEHWLAERFTSVALVLLSIWLVAALLMLPDLSQSTLTNFLSRPLGAVPMALFVITAFLHGLHGLKVVVDDYVHEEGNRIASHYFLTMAAIAGASLSLFALASIAFGA</sequence>
<evidence type="ECO:0000256" key="1">
    <source>
        <dbReference type="ARBA" id="ARBA00001971"/>
    </source>
</evidence>
<keyword evidence="15 16" id="KW-0472">Membrane</keyword>
<dbReference type="GO" id="GO:0020037">
    <property type="term" value="F:heme binding"/>
    <property type="evidence" value="ECO:0007669"/>
    <property type="project" value="InterPro"/>
</dbReference>
<dbReference type="SUPFAM" id="SSF81343">
    <property type="entry name" value="Fumarate reductase respiratory complex transmembrane subunits"/>
    <property type="match status" value="1"/>
</dbReference>
<evidence type="ECO:0000256" key="16">
    <source>
        <dbReference type="SAM" id="Phobius"/>
    </source>
</evidence>
<dbReference type="AlphaFoldDB" id="A0A839Z3T9"/>
<dbReference type="GO" id="GO:0016020">
    <property type="term" value="C:membrane"/>
    <property type="evidence" value="ECO:0007669"/>
    <property type="project" value="UniProtKB-SubCell"/>
</dbReference>
<evidence type="ECO:0000256" key="11">
    <source>
        <dbReference type="ARBA" id="ARBA00022723"/>
    </source>
</evidence>
<dbReference type="CDD" id="cd03495">
    <property type="entry name" value="SQR_TypeC_SdhD_like"/>
    <property type="match status" value="1"/>
</dbReference>
<protein>
    <recommendedName>
        <fullName evidence="6">Succinate dehydrogenase hydrophobic membrane anchor subunit</fullName>
    </recommendedName>
</protein>
<evidence type="ECO:0000256" key="13">
    <source>
        <dbReference type="ARBA" id="ARBA00022989"/>
    </source>
</evidence>
<dbReference type="Proteomes" id="UP000578569">
    <property type="component" value="Unassembled WGS sequence"/>
</dbReference>
<evidence type="ECO:0000256" key="6">
    <source>
        <dbReference type="ARBA" id="ARBA00019425"/>
    </source>
</evidence>
<keyword evidence="7" id="KW-0813">Transport</keyword>
<evidence type="ECO:0000256" key="4">
    <source>
        <dbReference type="ARBA" id="ARBA00005163"/>
    </source>
</evidence>
<dbReference type="InterPro" id="IPR034804">
    <property type="entry name" value="SQR/QFR_C/D"/>
</dbReference>
<keyword evidence="9" id="KW-0349">Heme</keyword>
<evidence type="ECO:0000256" key="15">
    <source>
        <dbReference type="ARBA" id="ARBA00023136"/>
    </source>
</evidence>
<dbReference type="InterPro" id="IPR014312">
    <property type="entry name" value="Succ_DH_anchor"/>
</dbReference>
<evidence type="ECO:0000256" key="8">
    <source>
        <dbReference type="ARBA" id="ARBA00022532"/>
    </source>
</evidence>
<evidence type="ECO:0000256" key="5">
    <source>
        <dbReference type="ARBA" id="ARBA00011558"/>
    </source>
</evidence>
<name>A0A839Z3T9_9SPHN</name>
<dbReference type="Pfam" id="PF01127">
    <property type="entry name" value="Sdh_cyt"/>
    <property type="match status" value="1"/>
</dbReference>
<dbReference type="InterPro" id="IPR000701">
    <property type="entry name" value="SuccDH_FuR_B_TM-su"/>
</dbReference>
<gene>
    <name evidence="17" type="ORF">FHS50_001506</name>
</gene>
<comment type="function">
    <text evidence="2">Membrane-anchoring subunit of succinate dehydrogenase (SDH).</text>
</comment>
<evidence type="ECO:0000256" key="14">
    <source>
        <dbReference type="ARBA" id="ARBA00023004"/>
    </source>
</evidence>
<dbReference type="GO" id="GO:0006099">
    <property type="term" value="P:tricarboxylic acid cycle"/>
    <property type="evidence" value="ECO:0007669"/>
    <property type="project" value="UniProtKB-UniPathway"/>
</dbReference>
<comment type="pathway">
    <text evidence="4">Carbohydrate metabolism; tricarboxylic acid cycle.</text>
</comment>